<evidence type="ECO:0000256" key="16">
    <source>
        <dbReference type="ARBA" id="ARBA00029493"/>
    </source>
</evidence>
<evidence type="ECO:0000256" key="7">
    <source>
        <dbReference type="ARBA" id="ARBA00022660"/>
    </source>
</evidence>
<evidence type="ECO:0000256" key="1">
    <source>
        <dbReference type="ARBA" id="ARBA00003257"/>
    </source>
</evidence>
<evidence type="ECO:0000256" key="20">
    <source>
        <dbReference type="SAM" id="MobiDB-lite"/>
    </source>
</evidence>
<evidence type="ECO:0000256" key="4">
    <source>
        <dbReference type="ARBA" id="ARBA00012944"/>
    </source>
</evidence>
<dbReference type="EMBL" id="JAATIQ010000614">
    <property type="protein sequence ID" value="KAF4349912.1"/>
    <property type="molecule type" value="Genomic_DNA"/>
</dbReference>
<proteinExistence type="inferred from homology"/>
<evidence type="ECO:0000256" key="13">
    <source>
        <dbReference type="ARBA" id="ARBA00023075"/>
    </source>
</evidence>
<dbReference type="GO" id="GO:0008137">
    <property type="term" value="F:NADH dehydrogenase (ubiquinone) activity"/>
    <property type="evidence" value="ECO:0007669"/>
    <property type="project" value="UniProtKB-EC"/>
</dbReference>
<comment type="function">
    <text evidence="1">Core subunit of the mitochondrial membrane respiratory chain NADH dehydrogenase (Complex I) that is believed to belong to the minimal assembly required for catalysis. Complex I functions in the transfer of electrons from NADH to the respiratory chain. The immediate electron acceptor for the enzyme is believed to be ubiquinone.</text>
</comment>
<dbReference type="Pfam" id="PF00329">
    <property type="entry name" value="Complex1_30kDa"/>
    <property type="match status" value="1"/>
</dbReference>
<organism evidence="23 24">
    <name type="scientific">Cannabis sativa</name>
    <name type="common">Hemp</name>
    <name type="synonym">Marijuana</name>
    <dbReference type="NCBI Taxonomy" id="3483"/>
    <lineage>
        <taxon>Eukaryota</taxon>
        <taxon>Viridiplantae</taxon>
        <taxon>Streptophyta</taxon>
        <taxon>Embryophyta</taxon>
        <taxon>Tracheophyta</taxon>
        <taxon>Spermatophyta</taxon>
        <taxon>Magnoliopsida</taxon>
        <taxon>eudicotyledons</taxon>
        <taxon>Gunneridae</taxon>
        <taxon>Pentapetalae</taxon>
        <taxon>rosids</taxon>
        <taxon>fabids</taxon>
        <taxon>Rosales</taxon>
        <taxon>Cannabaceae</taxon>
        <taxon>Cannabis</taxon>
    </lineage>
</organism>
<evidence type="ECO:0000256" key="14">
    <source>
        <dbReference type="ARBA" id="ARBA00023128"/>
    </source>
</evidence>
<keyword evidence="6" id="KW-0691">RNA editing</keyword>
<evidence type="ECO:0000313" key="23">
    <source>
        <dbReference type="EMBL" id="KAF4349912.1"/>
    </source>
</evidence>
<evidence type="ECO:0000313" key="24">
    <source>
        <dbReference type="Proteomes" id="UP000583929"/>
    </source>
</evidence>
<dbReference type="EC" id="7.1.1.2" evidence="4"/>
<feature type="transmembrane region" description="Helical" evidence="21">
    <location>
        <begin position="64"/>
        <end position="86"/>
    </location>
</feature>
<evidence type="ECO:0000256" key="19">
    <source>
        <dbReference type="RuleBase" id="RU003456"/>
    </source>
</evidence>
<dbReference type="PANTHER" id="PTHR10884">
    <property type="entry name" value="NADH DEHYDROGENASE UBIQUINONE IRON-SULFUR PROTEIN 3"/>
    <property type="match status" value="1"/>
</dbReference>
<name>A0A7J6DUY4_CANSA</name>
<evidence type="ECO:0000256" key="17">
    <source>
        <dbReference type="ARBA" id="ARBA00049551"/>
    </source>
</evidence>
<comment type="caution">
    <text evidence="23">The sequence shown here is derived from an EMBL/GenBank/DDBJ whole genome shotgun (WGS) entry which is preliminary data.</text>
</comment>
<evidence type="ECO:0000256" key="21">
    <source>
        <dbReference type="SAM" id="Phobius"/>
    </source>
</evidence>
<keyword evidence="14 23" id="KW-0496">Mitochondrion</keyword>
<dbReference type="FunFam" id="3.30.460.80:FF:000005">
    <property type="entry name" value="NADH dehydrogenase subunit 9"/>
    <property type="match status" value="1"/>
</dbReference>
<evidence type="ECO:0000256" key="9">
    <source>
        <dbReference type="ARBA" id="ARBA00022967"/>
    </source>
</evidence>
<gene>
    <name evidence="23" type="ORF">G4B88_002334</name>
</gene>
<dbReference type="InterPro" id="IPR020396">
    <property type="entry name" value="NADH_UbQ_OxRdtase_CS"/>
</dbReference>
<evidence type="ECO:0000256" key="2">
    <source>
        <dbReference type="ARBA" id="ARBA00004443"/>
    </source>
</evidence>
<dbReference type="GO" id="GO:0016651">
    <property type="term" value="F:oxidoreductase activity, acting on NAD(P)H"/>
    <property type="evidence" value="ECO:0007669"/>
    <property type="project" value="InterPro"/>
</dbReference>
<evidence type="ECO:0000259" key="22">
    <source>
        <dbReference type="Pfam" id="PF00329"/>
    </source>
</evidence>
<keyword evidence="8" id="KW-0999">Mitochondrion inner membrane</keyword>
<dbReference type="Gene3D" id="3.30.460.80">
    <property type="entry name" value="NADH:ubiquinone oxidoreductase, 30kDa subunit"/>
    <property type="match status" value="1"/>
</dbReference>
<dbReference type="SUPFAM" id="SSF143243">
    <property type="entry name" value="Nqo5-like"/>
    <property type="match status" value="1"/>
</dbReference>
<keyword evidence="21" id="KW-0812">Transmembrane</keyword>
<keyword evidence="24" id="KW-1185">Reference proteome</keyword>
<dbReference type="AlphaFoldDB" id="A0A7J6DUY4"/>
<keyword evidence="10" id="KW-0249">Electron transport</keyword>
<evidence type="ECO:0000256" key="3">
    <source>
        <dbReference type="ARBA" id="ARBA00007569"/>
    </source>
</evidence>
<dbReference type="GO" id="GO:0005743">
    <property type="term" value="C:mitochondrial inner membrane"/>
    <property type="evidence" value="ECO:0007669"/>
    <property type="project" value="UniProtKB-SubCell"/>
</dbReference>
<evidence type="ECO:0000256" key="11">
    <source>
        <dbReference type="ARBA" id="ARBA00023002"/>
    </source>
</evidence>
<comment type="subcellular location">
    <subcellularLocation>
        <location evidence="2">Mitochondrion inner membrane</location>
        <topology evidence="2">Peripheral membrane protein</topology>
        <orientation evidence="2">Matrix side</orientation>
    </subcellularLocation>
</comment>
<evidence type="ECO:0000256" key="15">
    <source>
        <dbReference type="ARBA" id="ARBA00023136"/>
    </source>
</evidence>
<keyword evidence="11" id="KW-0560">Oxidoreductase</keyword>
<reference evidence="23 24" key="1">
    <citation type="journal article" date="2020" name="bioRxiv">
        <title>Sequence and annotation of 42 cannabis genomes reveals extensive copy number variation in cannabinoid synthesis and pathogen resistance genes.</title>
        <authorList>
            <person name="Mckernan K.J."/>
            <person name="Helbert Y."/>
            <person name="Kane L.T."/>
            <person name="Ebling H."/>
            <person name="Zhang L."/>
            <person name="Liu B."/>
            <person name="Eaton Z."/>
            <person name="Mclaughlin S."/>
            <person name="Kingan S."/>
            <person name="Baybayan P."/>
            <person name="Concepcion G."/>
            <person name="Jordan M."/>
            <person name="Riva A."/>
            <person name="Barbazuk W."/>
            <person name="Harkins T."/>
        </authorList>
    </citation>
    <scope>NUCLEOTIDE SEQUENCE [LARGE SCALE GENOMIC DNA]</scope>
    <source>
        <strain evidence="24">cv. Jamaican Lion 4</strain>
        <tissue evidence="23">Leaf</tissue>
    </source>
</reference>
<accession>A0A7J6DUY4</accession>
<comment type="catalytic activity">
    <reaction evidence="17">
        <text>a ubiquinone + NADH + 5 H(+)(in) = a ubiquinol + NAD(+) + 4 H(+)(out)</text>
        <dbReference type="Rhea" id="RHEA:29091"/>
        <dbReference type="Rhea" id="RHEA-COMP:9565"/>
        <dbReference type="Rhea" id="RHEA-COMP:9566"/>
        <dbReference type="ChEBI" id="CHEBI:15378"/>
        <dbReference type="ChEBI" id="CHEBI:16389"/>
        <dbReference type="ChEBI" id="CHEBI:17976"/>
        <dbReference type="ChEBI" id="CHEBI:57540"/>
        <dbReference type="ChEBI" id="CHEBI:57945"/>
        <dbReference type="EC" id="7.1.1.2"/>
    </reaction>
</comment>
<dbReference type="InterPro" id="IPR037232">
    <property type="entry name" value="NADH_quin_OxRdtase_su_C/D-like"/>
</dbReference>
<feature type="domain" description="NADH:ubiquinone oxidoreductase 30kDa subunit" evidence="22">
    <location>
        <begin position="469"/>
        <end position="581"/>
    </location>
</feature>
<keyword evidence="5 19" id="KW-0813">Transport</keyword>
<evidence type="ECO:0000256" key="10">
    <source>
        <dbReference type="ARBA" id="ARBA00022982"/>
    </source>
</evidence>
<evidence type="ECO:0000256" key="12">
    <source>
        <dbReference type="ARBA" id="ARBA00023027"/>
    </source>
</evidence>
<protein>
    <recommendedName>
        <fullName evidence="16">NADH dehydrogenase [ubiquinone] iron-sulfur protein 3</fullName>
        <ecNumber evidence="4">7.1.1.2</ecNumber>
    </recommendedName>
    <alternativeName>
        <fullName evidence="18">NADH dehydrogenase subunit 9</fullName>
    </alternativeName>
</protein>
<keyword evidence="21" id="KW-1133">Transmembrane helix</keyword>
<geneLocation type="mitochondrion" evidence="23"/>
<feature type="region of interest" description="Disordered" evidence="20">
    <location>
        <begin position="1"/>
        <end position="23"/>
    </location>
</feature>
<dbReference type="PANTHER" id="PTHR10884:SF14">
    <property type="entry name" value="NADH DEHYDROGENASE [UBIQUINONE] IRON-SULFUR PROTEIN 3, MITOCHONDRIAL"/>
    <property type="match status" value="1"/>
</dbReference>
<evidence type="ECO:0000256" key="5">
    <source>
        <dbReference type="ARBA" id="ARBA00022448"/>
    </source>
</evidence>
<evidence type="ECO:0000256" key="18">
    <source>
        <dbReference type="ARBA" id="ARBA00082663"/>
    </source>
</evidence>
<evidence type="ECO:0000256" key="8">
    <source>
        <dbReference type="ARBA" id="ARBA00022792"/>
    </source>
</evidence>
<dbReference type="PROSITE" id="PS00542">
    <property type="entry name" value="COMPLEX1_30K"/>
    <property type="match status" value="1"/>
</dbReference>
<keyword evidence="15 21" id="KW-0472">Membrane</keyword>
<keyword evidence="7" id="KW-0679">Respiratory chain</keyword>
<sequence length="619" mass="69707">MGKGTRPATAATNSPEKRDAKALNKHGQEFSNKGSVSLTFMLPYVENESNQFSLDLQPLRYSELYTYLVLSCTLSICFSSATFLVFSGIKATVTGTTGLKTNISQASNLNRDYEQALTLALPVRLIVLKSKHTTNSFEATTTTEAGLLVLVTGWGFETRERKKIRRAITPIPTYSDCDTIPLPAPIHVRAYLYASIKKDSYPGSETRKHFGHSNKTVPPLASLVNSNSSLLVDRSAGASTQRGSPALHSSVEFLDRRNELLPFHFYGGNEQTLVDGKEMYIDTFNRVPFSIPIALGGRASEGSGKRTYEYAKGRELGRRRIQANEVTNELESLLTVTLSAIPAPVEIAFSMGIGYSTRKVNPFRVRFQKWFGFAFKAFYGKRNRLAYVLLHRIECVVAASDRIALCSQAALLNSTQALLSPSTPMSFLVGPTQPAISDNWETFPKKWVKKMERSEHGNRSDTNTDYPFQLLCFLKLHTYTRVQVSIDICGVDYPSRKRRFEVIYNLLSTRYNSRIRVQTSADEVTRISPVVSLFPSAGRWEREVWDMFGVSSINHPDLRRISTDYGFEGHPLRKDLPLSGYVEVRYDDPEKRVVSEPIEMTQEFRYFDFASPWEQHSDG</sequence>
<keyword evidence="9 19" id="KW-1278">Translocase</keyword>
<dbReference type="InterPro" id="IPR001268">
    <property type="entry name" value="NADH_UbQ_OxRdtase_30kDa_su"/>
</dbReference>
<evidence type="ECO:0000256" key="6">
    <source>
        <dbReference type="ARBA" id="ARBA00022495"/>
    </source>
</evidence>
<comment type="similarity">
    <text evidence="3 19">Belongs to the complex I 30 kDa subunit family.</text>
</comment>
<keyword evidence="13" id="KW-0830">Ubiquinone</keyword>
<keyword evidence="12 19" id="KW-0520">NAD</keyword>
<dbReference type="Proteomes" id="UP000583929">
    <property type="component" value="Unassembled WGS sequence"/>
</dbReference>